<keyword evidence="2" id="KW-0732">Signal</keyword>
<evidence type="ECO:0000256" key="1">
    <source>
        <dbReference type="ARBA" id="ARBA00022801"/>
    </source>
</evidence>
<dbReference type="Gene3D" id="2.40.260.10">
    <property type="entry name" value="Sortase"/>
    <property type="match status" value="1"/>
</dbReference>
<accession>A0A1H1LHH9</accession>
<dbReference type="STRING" id="642780.SAMN04488570_0224"/>
<dbReference type="InterPro" id="IPR005754">
    <property type="entry name" value="Sortase"/>
</dbReference>
<dbReference type="Pfam" id="PF04203">
    <property type="entry name" value="Sortase"/>
    <property type="match status" value="1"/>
</dbReference>
<dbReference type="InterPro" id="IPR042001">
    <property type="entry name" value="Sortase_F"/>
</dbReference>
<name>A0A1H1LHH9_9ACTN</name>
<feature type="signal peptide" evidence="2">
    <location>
        <begin position="1"/>
        <end position="21"/>
    </location>
</feature>
<dbReference type="EMBL" id="LT629757">
    <property type="protein sequence ID" value="SDR74041.1"/>
    <property type="molecule type" value="Genomic_DNA"/>
</dbReference>
<feature type="chain" id="PRO_5039650846" evidence="2">
    <location>
        <begin position="22"/>
        <end position="219"/>
    </location>
</feature>
<evidence type="ECO:0000313" key="4">
    <source>
        <dbReference type="Proteomes" id="UP000198859"/>
    </source>
</evidence>
<reference evidence="4" key="1">
    <citation type="submission" date="2016-10" db="EMBL/GenBank/DDBJ databases">
        <authorList>
            <person name="Varghese N."/>
            <person name="Submissions S."/>
        </authorList>
    </citation>
    <scope>NUCLEOTIDE SEQUENCE [LARGE SCALE GENOMIC DNA]</scope>
    <source>
        <strain evidence="4">DSM 22127</strain>
    </source>
</reference>
<dbReference type="PROSITE" id="PS51257">
    <property type="entry name" value="PROKAR_LIPOPROTEIN"/>
    <property type="match status" value="1"/>
</dbReference>
<protein>
    <submittedName>
        <fullName evidence="3">Sortase family protein</fullName>
    </submittedName>
</protein>
<evidence type="ECO:0000256" key="2">
    <source>
        <dbReference type="SAM" id="SignalP"/>
    </source>
</evidence>
<sequence length="219" mass="22240">MSGGRLRRAAPALLVVGLGVAAGCGTTPSGDAATASSGPTADGTVAPRAVEATPARRAGAQRPEVPQQLLLPAGDAVQLAAVDTRSDGLLEVPDDVRRAGWWRGGARVGDPFGVTLLAGHVDSATQGLGAFASLLEVEAGDHFVLSSATLQQTFVATSRELVEQGPLTGRTDLTDPAGERRIVLVTCAPPYDASRGGYQRLAVVTATSLGAPVRRGGAR</sequence>
<dbReference type="Proteomes" id="UP000198859">
    <property type="component" value="Chromosome I"/>
</dbReference>
<gene>
    <name evidence="3" type="ORF">SAMN04488570_0224</name>
</gene>
<evidence type="ECO:0000313" key="3">
    <source>
        <dbReference type="EMBL" id="SDR74041.1"/>
    </source>
</evidence>
<dbReference type="SUPFAM" id="SSF63817">
    <property type="entry name" value="Sortase"/>
    <property type="match status" value="1"/>
</dbReference>
<dbReference type="CDD" id="cd05829">
    <property type="entry name" value="Sortase_F"/>
    <property type="match status" value="1"/>
</dbReference>
<keyword evidence="4" id="KW-1185">Reference proteome</keyword>
<proteinExistence type="predicted"/>
<organism evidence="3 4">
    <name type="scientific">Nocardioides scoriae</name>
    <dbReference type="NCBI Taxonomy" id="642780"/>
    <lineage>
        <taxon>Bacteria</taxon>
        <taxon>Bacillati</taxon>
        <taxon>Actinomycetota</taxon>
        <taxon>Actinomycetes</taxon>
        <taxon>Propionibacteriales</taxon>
        <taxon>Nocardioidaceae</taxon>
        <taxon>Nocardioides</taxon>
    </lineage>
</organism>
<dbReference type="AlphaFoldDB" id="A0A1H1LHH9"/>
<keyword evidence="1" id="KW-0378">Hydrolase</keyword>
<dbReference type="InterPro" id="IPR023365">
    <property type="entry name" value="Sortase_dom-sf"/>
</dbReference>
<dbReference type="GO" id="GO:0016787">
    <property type="term" value="F:hydrolase activity"/>
    <property type="evidence" value="ECO:0007669"/>
    <property type="project" value="UniProtKB-KW"/>
</dbReference>